<dbReference type="InterPro" id="IPR021522">
    <property type="entry name" value="MctB"/>
</dbReference>
<keyword evidence="1" id="KW-0175">Coiled coil</keyword>
<evidence type="ECO:0000313" key="3">
    <source>
        <dbReference type="Proteomes" id="UP000243589"/>
    </source>
</evidence>
<dbReference type="GO" id="GO:0055070">
    <property type="term" value="P:copper ion homeostasis"/>
    <property type="evidence" value="ECO:0007669"/>
    <property type="project" value="InterPro"/>
</dbReference>
<accession>A0A150H736</accession>
<feature type="coiled-coil region" evidence="1">
    <location>
        <begin position="34"/>
        <end position="61"/>
    </location>
</feature>
<dbReference type="PATRIC" id="fig|479117.4.peg.914"/>
<name>A0A150H736_9MICO</name>
<dbReference type="GO" id="GO:0016020">
    <property type="term" value="C:membrane"/>
    <property type="evidence" value="ECO:0007669"/>
    <property type="project" value="InterPro"/>
</dbReference>
<gene>
    <name evidence="2" type="primary">mctB</name>
    <name evidence="2" type="ORF">Bravens_00914</name>
</gene>
<evidence type="ECO:0000313" key="2">
    <source>
        <dbReference type="EMBL" id="KXZ57883.1"/>
    </source>
</evidence>
<dbReference type="Proteomes" id="UP000243589">
    <property type="component" value="Unassembled WGS sequence"/>
</dbReference>
<sequence length="306" mass="32036">MIDFRYHLVSLFSVFLALAVGIVLGAGPLKAPIGESLQDQVQALREDRDNLRGELDKSREETSSLNEFVEAHAPDLINGKLRGRTVSIISAEEAAGADVRGLEQQLTAAGASVVDGGTLTKTTFSVEDPQGDLVEKLREYVDAGPQDPTQAVAGALTEVWGVGSKADSLSEQEAEDVLKILRDHGRITGGKAGKVDALVFVAGEGTAVAQAREGETAEPAEDTGDYIEAIREMQGTLPLVAAGPLGNSGLIHQLRSDRTGTTVDGIETSAGAVITVLATADLIDGGKPAAYGFGQRAEELYPGMKK</sequence>
<dbReference type="AlphaFoldDB" id="A0A150H736"/>
<evidence type="ECO:0000256" key="1">
    <source>
        <dbReference type="SAM" id="Coils"/>
    </source>
</evidence>
<dbReference type="RefSeq" id="WP_062020721.1">
    <property type="nucleotide sequence ID" value="NZ_LQQC01000010.1"/>
</dbReference>
<proteinExistence type="predicted"/>
<protein>
    <submittedName>
        <fullName evidence="2">Copper transporter MctB</fullName>
    </submittedName>
</protein>
<organism evidence="2 3">
    <name type="scientific">Brevibacterium ravenspurgense</name>
    <dbReference type="NCBI Taxonomy" id="479117"/>
    <lineage>
        <taxon>Bacteria</taxon>
        <taxon>Bacillati</taxon>
        <taxon>Actinomycetota</taxon>
        <taxon>Actinomycetes</taxon>
        <taxon>Micrococcales</taxon>
        <taxon>Brevibacteriaceae</taxon>
        <taxon>Brevibacterium</taxon>
    </lineage>
</organism>
<keyword evidence="3" id="KW-1185">Reference proteome</keyword>
<comment type="caution">
    <text evidence="2">The sequence shown here is derived from an EMBL/GenBank/DDBJ whole genome shotgun (WGS) entry which is preliminary data.</text>
</comment>
<reference evidence="2 3" key="1">
    <citation type="submission" date="2016-01" db="EMBL/GenBank/DDBJ databases">
        <title>Use of Whole Genome Sequencing to ascertain that Brevibacterium massiliense (Roux, Raoult 2009) is a later heterotypic synonym of Brevibacterium ravenspurgense (Mages 2008).</title>
        <authorList>
            <person name="Bernier A.-M."/>
            <person name="Burdz T."/>
            <person name="Huynh C."/>
            <person name="Pachecho A.L."/>
            <person name="Wiebe D."/>
            <person name="Bonner C."/>
            <person name="Bernard K."/>
        </authorList>
    </citation>
    <scope>NUCLEOTIDE SEQUENCE [LARGE SCALE GENOMIC DNA]</scope>
    <source>
        <strain evidence="2 3">CCUG56047</strain>
    </source>
</reference>
<dbReference type="Pfam" id="PF11382">
    <property type="entry name" value="MctB"/>
    <property type="match status" value="1"/>
</dbReference>
<dbReference type="EMBL" id="LQQC01000010">
    <property type="protein sequence ID" value="KXZ57883.1"/>
    <property type="molecule type" value="Genomic_DNA"/>
</dbReference>